<evidence type="ECO:0000313" key="6">
    <source>
        <dbReference type="Proteomes" id="UP000198287"/>
    </source>
</evidence>
<feature type="region of interest" description="Disordered" evidence="3">
    <location>
        <begin position="220"/>
        <end position="248"/>
    </location>
</feature>
<feature type="region of interest" description="Disordered" evidence="3">
    <location>
        <begin position="1"/>
        <end position="29"/>
    </location>
</feature>
<protein>
    <recommendedName>
        <fullName evidence="4">CCHC-type domain-containing protein</fullName>
    </recommendedName>
</protein>
<keyword evidence="1" id="KW-0862">Zinc</keyword>
<evidence type="ECO:0000256" key="1">
    <source>
        <dbReference type="PROSITE-ProRule" id="PRU00047"/>
    </source>
</evidence>
<proteinExistence type="predicted"/>
<dbReference type="InterPro" id="IPR001878">
    <property type="entry name" value="Znf_CCHC"/>
</dbReference>
<comment type="caution">
    <text evidence="5">The sequence shown here is derived from an EMBL/GenBank/DDBJ whole genome shotgun (WGS) entry which is preliminary data.</text>
</comment>
<dbReference type="GO" id="GO:0003676">
    <property type="term" value="F:nucleic acid binding"/>
    <property type="evidence" value="ECO:0007669"/>
    <property type="project" value="InterPro"/>
</dbReference>
<feature type="non-terminal residue" evidence="5">
    <location>
        <position position="454"/>
    </location>
</feature>
<dbReference type="Gene3D" id="4.10.60.10">
    <property type="entry name" value="Zinc finger, CCHC-type"/>
    <property type="match status" value="1"/>
</dbReference>
<dbReference type="AlphaFoldDB" id="A0A226D664"/>
<organism evidence="5 6">
    <name type="scientific">Folsomia candida</name>
    <name type="common">Springtail</name>
    <dbReference type="NCBI Taxonomy" id="158441"/>
    <lineage>
        <taxon>Eukaryota</taxon>
        <taxon>Metazoa</taxon>
        <taxon>Ecdysozoa</taxon>
        <taxon>Arthropoda</taxon>
        <taxon>Hexapoda</taxon>
        <taxon>Collembola</taxon>
        <taxon>Entomobryomorpha</taxon>
        <taxon>Isotomoidea</taxon>
        <taxon>Isotomidae</taxon>
        <taxon>Proisotominae</taxon>
        <taxon>Folsomia</taxon>
    </lineage>
</organism>
<evidence type="ECO:0000259" key="4">
    <source>
        <dbReference type="PROSITE" id="PS50158"/>
    </source>
</evidence>
<dbReference type="GO" id="GO:0008270">
    <property type="term" value="F:zinc ion binding"/>
    <property type="evidence" value="ECO:0007669"/>
    <property type="project" value="UniProtKB-KW"/>
</dbReference>
<dbReference type="PROSITE" id="PS50158">
    <property type="entry name" value="ZF_CCHC"/>
    <property type="match status" value="1"/>
</dbReference>
<feature type="region of interest" description="Disordered" evidence="3">
    <location>
        <begin position="268"/>
        <end position="289"/>
    </location>
</feature>
<feature type="compositionally biased region" description="Basic and acidic residues" evidence="3">
    <location>
        <begin position="14"/>
        <end position="23"/>
    </location>
</feature>
<dbReference type="SUPFAM" id="SSF57756">
    <property type="entry name" value="Retrovirus zinc finger-like domains"/>
    <property type="match status" value="1"/>
</dbReference>
<keyword evidence="1" id="KW-0863">Zinc-finger</keyword>
<evidence type="ECO:0000313" key="5">
    <source>
        <dbReference type="EMBL" id="OXA40227.1"/>
    </source>
</evidence>
<feature type="coiled-coil region" evidence="2">
    <location>
        <begin position="71"/>
        <end position="105"/>
    </location>
</feature>
<dbReference type="PANTHER" id="PTHR47331">
    <property type="entry name" value="PHD-TYPE DOMAIN-CONTAINING PROTEIN"/>
    <property type="match status" value="1"/>
</dbReference>
<dbReference type="EMBL" id="LNIX01000034">
    <property type="protein sequence ID" value="OXA40227.1"/>
    <property type="molecule type" value="Genomic_DNA"/>
</dbReference>
<evidence type="ECO:0000256" key="2">
    <source>
        <dbReference type="SAM" id="Coils"/>
    </source>
</evidence>
<sequence length="454" mass="50765">MPVTRSQAEGGEPAVDKQQEDKNGSFFGRLGGFFAGAPIRSPDGSVSSGSGSVKSAIARRNAALAQVAGFKEEKKQQVYQCELELNDLEADLCEMEDKLDTANKKLVALDPCAQDEESTALKEECQQLKKSIRLKTLQVQRKKIKLRKIQDEIEELPEQKKLLESVLDEMEEQTLSDEDDQAEVRKEWAEKRLSLPSVSKSYDDLVQRFTQLQQPFRIDEEVKASREMEKSLESKEKGDHQDGDKKTKVAYAMCPVEVKDDKQFNGRFQQQRNKQSDDERIYSADTSEVKNQKSSSKNCVICDKSGHVQRDCFKFKKMTISDRRQEAMKKRLCYNCLGIRHDSRNCRSSQQCGVDGCKSKHHCLLHISSNRPVETKAESTSESVESVHSFAEPSSSKTGGRRGILGIVKVKLSGPKGTTEVYALVDPGSTTGLIDEKVANQIGLKGPSISICIK</sequence>
<accession>A0A226D664</accession>
<feature type="coiled-coil region" evidence="2">
    <location>
        <begin position="139"/>
        <end position="173"/>
    </location>
</feature>
<keyword evidence="6" id="KW-1185">Reference proteome</keyword>
<feature type="compositionally biased region" description="Basic and acidic residues" evidence="3">
    <location>
        <begin position="220"/>
        <end position="247"/>
    </location>
</feature>
<evidence type="ECO:0000256" key="3">
    <source>
        <dbReference type="SAM" id="MobiDB-lite"/>
    </source>
</evidence>
<name>A0A226D664_FOLCA</name>
<gene>
    <name evidence="5" type="ORF">Fcan01_24936</name>
</gene>
<dbReference type="InterPro" id="IPR036875">
    <property type="entry name" value="Znf_CCHC_sf"/>
</dbReference>
<reference evidence="5 6" key="1">
    <citation type="submission" date="2015-12" db="EMBL/GenBank/DDBJ databases">
        <title>The genome of Folsomia candida.</title>
        <authorList>
            <person name="Faddeeva A."/>
            <person name="Derks M.F."/>
            <person name="Anvar Y."/>
            <person name="Smit S."/>
            <person name="Van Straalen N."/>
            <person name="Roelofs D."/>
        </authorList>
    </citation>
    <scope>NUCLEOTIDE SEQUENCE [LARGE SCALE GENOMIC DNA]</scope>
    <source>
        <strain evidence="5 6">VU population</strain>
        <tissue evidence="5">Whole body</tissue>
    </source>
</reference>
<feature type="compositionally biased region" description="Basic and acidic residues" evidence="3">
    <location>
        <begin position="274"/>
        <end position="289"/>
    </location>
</feature>
<dbReference type="OrthoDB" id="6378730at2759"/>
<dbReference type="SMART" id="SM00343">
    <property type="entry name" value="ZnF_C2HC"/>
    <property type="match status" value="2"/>
</dbReference>
<feature type="region of interest" description="Disordered" evidence="3">
    <location>
        <begin position="374"/>
        <end position="399"/>
    </location>
</feature>
<dbReference type="PANTHER" id="PTHR47331:SF1">
    <property type="entry name" value="GAG-LIKE PROTEIN"/>
    <property type="match status" value="1"/>
</dbReference>
<keyword evidence="2" id="KW-0175">Coiled coil</keyword>
<feature type="domain" description="CCHC-type" evidence="4">
    <location>
        <begin position="299"/>
        <end position="312"/>
    </location>
</feature>
<dbReference type="Proteomes" id="UP000198287">
    <property type="component" value="Unassembled WGS sequence"/>
</dbReference>
<keyword evidence="1" id="KW-0479">Metal-binding</keyword>